<sequence>MQTRMARLAVIDDIRSVVEMIATKIPWEDHGIEVVGKARDGEEGIAMIEACRPDIVLTDIRMPKLDGLSMTERILQSLPDCKIIILSGYTDFEYARKAVSLGAVDFVKKPFTIQEIVGVALRAKEQWEESERRKSSMAELRKQIEASLPALRQEHLNMLLQYPSSPAKAEELWSFLSLDMPPDNLTVLAVEIDDYESKYSGQSVQEIELVRFSLQNILEETIAAHAQGTLLRETSRRFAAVVRAGSRDLAMVIAEACCANIARFTKFTVSIGVGGQAVSLSDLSESYRQSREALSYHFYSGGNAVLHYDEVPRTGPSQPVYSFKLEETLVFALQSGNRDMVRETAELLVQGLTEQRPPPEPEQAVGTFVVWASVIYRTLLGSLPAEKLAPLEEQVRKIRMSTDGSLGKLAEQLKRLADEGSELMLGERQNESQKIVAKAVDYIRAHIGEELTVNRCAKHVNLSGGYFANLFKRETGSTFNQFVTQERLERAKKQLIRNVPVQDIAAELGYEHRRYFSDVFKKHTGMTPSEFKDYYQQGG</sequence>
<dbReference type="InterPro" id="IPR018062">
    <property type="entry name" value="HTH_AraC-typ_CS"/>
</dbReference>
<dbReference type="SMART" id="SM00448">
    <property type="entry name" value="REC"/>
    <property type="match status" value="1"/>
</dbReference>
<dbReference type="InterPro" id="IPR020449">
    <property type="entry name" value="Tscrpt_reg_AraC-type_HTH"/>
</dbReference>
<protein>
    <submittedName>
        <fullName evidence="8">Response regulator</fullName>
    </submittedName>
</protein>
<comment type="caution">
    <text evidence="8">The sequence shown here is derived from an EMBL/GenBank/DDBJ whole genome shotgun (WGS) entry which is preliminary data.</text>
</comment>
<keyword evidence="4" id="KW-0597">Phosphoprotein</keyword>
<dbReference type="GO" id="GO:0000160">
    <property type="term" value="P:phosphorelay signal transduction system"/>
    <property type="evidence" value="ECO:0007669"/>
    <property type="project" value="InterPro"/>
</dbReference>
<dbReference type="RefSeq" id="WP_257448541.1">
    <property type="nucleotide sequence ID" value="NZ_JANIPJ010000013.1"/>
</dbReference>
<gene>
    <name evidence="8" type="ORF">NQZ67_17770</name>
</gene>
<evidence type="ECO:0000259" key="6">
    <source>
        <dbReference type="PROSITE" id="PS50110"/>
    </source>
</evidence>
<dbReference type="Pfam" id="PF17853">
    <property type="entry name" value="GGDEF_2"/>
    <property type="match status" value="1"/>
</dbReference>
<dbReference type="PROSITE" id="PS50887">
    <property type="entry name" value="GGDEF"/>
    <property type="match status" value="1"/>
</dbReference>
<dbReference type="InterPro" id="IPR000160">
    <property type="entry name" value="GGDEF_dom"/>
</dbReference>
<dbReference type="Pfam" id="PF00072">
    <property type="entry name" value="Response_reg"/>
    <property type="match status" value="1"/>
</dbReference>
<dbReference type="SUPFAM" id="SSF46689">
    <property type="entry name" value="Homeodomain-like"/>
    <property type="match status" value="2"/>
</dbReference>
<feature type="domain" description="Response regulatory" evidence="6">
    <location>
        <begin position="7"/>
        <end position="124"/>
    </location>
</feature>
<dbReference type="GO" id="GO:0003700">
    <property type="term" value="F:DNA-binding transcription factor activity"/>
    <property type="evidence" value="ECO:0007669"/>
    <property type="project" value="InterPro"/>
</dbReference>
<evidence type="ECO:0000313" key="9">
    <source>
        <dbReference type="Proteomes" id="UP001141950"/>
    </source>
</evidence>
<dbReference type="PRINTS" id="PR00032">
    <property type="entry name" value="HTHARAC"/>
</dbReference>
<dbReference type="SMART" id="SM00342">
    <property type="entry name" value="HTH_ARAC"/>
    <property type="match status" value="1"/>
</dbReference>
<keyword evidence="3" id="KW-0804">Transcription</keyword>
<keyword evidence="1" id="KW-0805">Transcription regulation</keyword>
<feature type="modified residue" description="4-aspartylphosphate" evidence="4">
    <location>
        <position position="59"/>
    </location>
</feature>
<dbReference type="PROSITE" id="PS01124">
    <property type="entry name" value="HTH_ARAC_FAMILY_2"/>
    <property type="match status" value="1"/>
</dbReference>
<dbReference type="PROSITE" id="PS50110">
    <property type="entry name" value="RESPONSE_REGULATORY"/>
    <property type="match status" value="1"/>
</dbReference>
<evidence type="ECO:0000256" key="1">
    <source>
        <dbReference type="ARBA" id="ARBA00023015"/>
    </source>
</evidence>
<reference evidence="8" key="1">
    <citation type="submission" date="2022-08" db="EMBL/GenBank/DDBJ databases">
        <title>The genomic sequence of strain Paenibacillus sp. SCIV0701.</title>
        <authorList>
            <person name="Zhao H."/>
        </authorList>
    </citation>
    <scope>NUCLEOTIDE SEQUENCE</scope>
    <source>
        <strain evidence="8">SCIV0701</strain>
    </source>
</reference>
<keyword evidence="9" id="KW-1185">Reference proteome</keyword>
<name>A0A9X2MRY4_9BACL</name>
<feature type="domain" description="HTH araC/xylS-type" evidence="5">
    <location>
        <begin position="437"/>
        <end position="534"/>
    </location>
</feature>
<evidence type="ECO:0000259" key="7">
    <source>
        <dbReference type="PROSITE" id="PS50887"/>
    </source>
</evidence>
<dbReference type="SUPFAM" id="SSF52172">
    <property type="entry name" value="CheY-like"/>
    <property type="match status" value="1"/>
</dbReference>
<proteinExistence type="predicted"/>
<keyword evidence="2" id="KW-0238">DNA-binding</keyword>
<dbReference type="Pfam" id="PF12833">
    <property type="entry name" value="HTH_18"/>
    <property type="match status" value="1"/>
</dbReference>
<dbReference type="PANTHER" id="PTHR43280">
    <property type="entry name" value="ARAC-FAMILY TRANSCRIPTIONAL REGULATOR"/>
    <property type="match status" value="1"/>
</dbReference>
<evidence type="ECO:0000313" key="8">
    <source>
        <dbReference type="EMBL" id="MCR2805734.1"/>
    </source>
</evidence>
<evidence type="ECO:0000256" key="4">
    <source>
        <dbReference type="PROSITE-ProRule" id="PRU00169"/>
    </source>
</evidence>
<dbReference type="InterPro" id="IPR001789">
    <property type="entry name" value="Sig_transdc_resp-reg_receiver"/>
</dbReference>
<dbReference type="InterPro" id="IPR009057">
    <property type="entry name" value="Homeodomain-like_sf"/>
</dbReference>
<dbReference type="InterPro" id="IPR018060">
    <property type="entry name" value="HTH_AraC"/>
</dbReference>
<dbReference type="GO" id="GO:0043565">
    <property type="term" value="F:sequence-specific DNA binding"/>
    <property type="evidence" value="ECO:0007669"/>
    <property type="project" value="InterPro"/>
</dbReference>
<dbReference type="Proteomes" id="UP001141950">
    <property type="component" value="Unassembled WGS sequence"/>
</dbReference>
<dbReference type="AlphaFoldDB" id="A0A9X2MRY4"/>
<dbReference type="InterPro" id="IPR041522">
    <property type="entry name" value="CdaR_GGDEF"/>
</dbReference>
<dbReference type="PROSITE" id="PS00041">
    <property type="entry name" value="HTH_ARAC_FAMILY_1"/>
    <property type="match status" value="1"/>
</dbReference>
<dbReference type="Gene3D" id="3.40.50.2300">
    <property type="match status" value="1"/>
</dbReference>
<dbReference type="EMBL" id="JANIPJ010000013">
    <property type="protein sequence ID" value="MCR2805734.1"/>
    <property type="molecule type" value="Genomic_DNA"/>
</dbReference>
<accession>A0A9X2MRY4</accession>
<dbReference type="CDD" id="cd17536">
    <property type="entry name" value="REC_YesN-like"/>
    <property type="match status" value="1"/>
</dbReference>
<feature type="domain" description="GGDEF" evidence="7">
    <location>
        <begin position="183"/>
        <end position="310"/>
    </location>
</feature>
<evidence type="ECO:0000256" key="3">
    <source>
        <dbReference type="ARBA" id="ARBA00023163"/>
    </source>
</evidence>
<dbReference type="Gene3D" id="1.10.10.60">
    <property type="entry name" value="Homeodomain-like"/>
    <property type="match status" value="2"/>
</dbReference>
<dbReference type="PANTHER" id="PTHR43280:SF2">
    <property type="entry name" value="HTH-TYPE TRANSCRIPTIONAL REGULATOR EXSA"/>
    <property type="match status" value="1"/>
</dbReference>
<evidence type="ECO:0000256" key="2">
    <source>
        <dbReference type="ARBA" id="ARBA00023125"/>
    </source>
</evidence>
<organism evidence="8 9">
    <name type="scientific">Paenibacillus soyae</name>
    <dbReference type="NCBI Taxonomy" id="2969249"/>
    <lineage>
        <taxon>Bacteria</taxon>
        <taxon>Bacillati</taxon>
        <taxon>Bacillota</taxon>
        <taxon>Bacilli</taxon>
        <taxon>Bacillales</taxon>
        <taxon>Paenibacillaceae</taxon>
        <taxon>Paenibacillus</taxon>
    </lineage>
</organism>
<evidence type="ECO:0000259" key="5">
    <source>
        <dbReference type="PROSITE" id="PS01124"/>
    </source>
</evidence>
<dbReference type="InterPro" id="IPR011006">
    <property type="entry name" value="CheY-like_superfamily"/>
</dbReference>